<dbReference type="GO" id="GO:0000479">
    <property type="term" value="P:endonucleolytic cleavage of tricistronic rRNA transcript (SSU-rRNA, 5.8S rRNA, LSU-rRNA)"/>
    <property type="evidence" value="ECO:0007669"/>
    <property type="project" value="TreeGrafter"/>
</dbReference>
<feature type="compositionally biased region" description="Basic and acidic residues" evidence="11">
    <location>
        <begin position="568"/>
        <end position="583"/>
    </location>
</feature>
<keyword evidence="7" id="KW-0342">GTP-binding</keyword>
<dbReference type="InterPro" id="IPR012948">
    <property type="entry name" value="AARP2CN"/>
</dbReference>
<evidence type="ECO:0000313" key="13">
    <source>
        <dbReference type="EMBL" id="GMH18665.1"/>
    </source>
</evidence>
<keyword evidence="5" id="KW-0378">Hydrolase</keyword>
<evidence type="ECO:0000256" key="10">
    <source>
        <dbReference type="ARBA" id="ARBA00061391"/>
    </source>
</evidence>
<dbReference type="GO" id="GO:0003924">
    <property type="term" value="F:GTPase activity"/>
    <property type="evidence" value="ECO:0007669"/>
    <property type="project" value="TreeGrafter"/>
</dbReference>
<comment type="subcellular location">
    <subcellularLocation>
        <location evidence="1">Nucleus</location>
        <location evidence="1">Nucleolus</location>
    </subcellularLocation>
</comment>
<dbReference type="InterPro" id="IPR030387">
    <property type="entry name" value="G_Bms1/Tsr1_dom"/>
</dbReference>
<organism evidence="13 14">
    <name type="scientific">Nepenthes gracilis</name>
    <name type="common">Slender pitcher plant</name>
    <dbReference type="NCBI Taxonomy" id="150966"/>
    <lineage>
        <taxon>Eukaryota</taxon>
        <taxon>Viridiplantae</taxon>
        <taxon>Streptophyta</taxon>
        <taxon>Embryophyta</taxon>
        <taxon>Tracheophyta</taxon>
        <taxon>Spermatophyta</taxon>
        <taxon>Magnoliopsida</taxon>
        <taxon>eudicotyledons</taxon>
        <taxon>Gunneridae</taxon>
        <taxon>Pentapetalae</taxon>
        <taxon>Caryophyllales</taxon>
        <taxon>Nepenthaceae</taxon>
        <taxon>Nepenthes</taxon>
    </lineage>
</organism>
<feature type="compositionally biased region" description="Basic residues" evidence="11">
    <location>
        <begin position="23"/>
        <end position="32"/>
    </location>
</feature>
<dbReference type="GO" id="GO:0032040">
    <property type="term" value="C:small-subunit processome"/>
    <property type="evidence" value="ECO:0007669"/>
    <property type="project" value="UniProtKB-ARBA"/>
</dbReference>
<comment type="caution">
    <text evidence="13">The sequence shown here is derived from an EMBL/GenBank/DDBJ whole genome shotgun (WGS) entry which is preliminary data.</text>
</comment>
<feature type="compositionally biased region" description="Acidic residues" evidence="11">
    <location>
        <begin position="487"/>
        <end position="498"/>
    </location>
</feature>
<proteinExistence type="inferred from homology"/>
<dbReference type="GO" id="GO:0034511">
    <property type="term" value="F:U3 snoRNA binding"/>
    <property type="evidence" value="ECO:0007669"/>
    <property type="project" value="TreeGrafter"/>
</dbReference>
<evidence type="ECO:0000256" key="3">
    <source>
        <dbReference type="ARBA" id="ARBA00022553"/>
    </source>
</evidence>
<dbReference type="GO" id="GO:0000462">
    <property type="term" value="P:maturation of SSU-rRNA from tricistronic rRNA transcript (SSU-rRNA, 5.8S rRNA, LSU-rRNA)"/>
    <property type="evidence" value="ECO:0007669"/>
    <property type="project" value="TreeGrafter"/>
</dbReference>
<dbReference type="SMART" id="SM01362">
    <property type="entry name" value="DUF663"/>
    <property type="match status" value="1"/>
</dbReference>
<dbReference type="PANTHER" id="PTHR12858:SF2">
    <property type="entry name" value="RIBOSOME BIOGENESIS PROTEIN BMS1 HOMOLOG"/>
    <property type="match status" value="1"/>
</dbReference>
<evidence type="ECO:0000256" key="11">
    <source>
        <dbReference type="SAM" id="MobiDB-lite"/>
    </source>
</evidence>
<dbReference type="EMBL" id="BSYO01000019">
    <property type="protein sequence ID" value="GMH18665.1"/>
    <property type="molecule type" value="Genomic_DNA"/>
</dbReference>
<evidence type="ECO:0000313" key="14">
    <source>
        <dbReference type="Proteomes" id="UP001279734"/>
    </source>
</evidence>
<keyword evidence="3" id="KW-0597">Phosphoprotein</keyword>
<dbReference type="FunFam" id="3.40.50.300:FF:000105">
    <property type="entry name" value="BMS1 ribosome biogenesis factor"/>
    <property type="match status" value="1"/>
</dbReference>
<dbReference type="AlphaFoldDB" id="A0AAD3SVG4"/>
<evidence type="ECO:0000256" key="7">
    <source>
        <dbReference type="ARBA" id="ARBA00023134"/>
    </source>
</evidence>
<evidence type="ECO:0000256" key="9">
    <source>
        <dbReference type="ARBA" id="ARBA00049117"/>
    </source>
</evidence>
<reference evidence="13" key="1">
    <citation type="submission" date="2023-05" db="EMBL/GenBank/DDBJ databases">
        <title>Nepenthes gracilis genome sequencing.</title>
        <authorList>
            <person name="Fukushima K."/>
        </authorList>
    </citation>
    <scope>NUCLEOTIDE SEQUENCE</scope>
    <source>
        <strain evidence="13">SING2019-196</strain>
    </source>
</reference>
<keyword evidence="6" id="KW-0067">ATP-binding</keyword>
<evidence type="ECO:0000256" key="6">
    <source>
        <dbReference type="ARBA" id="ARBA00022840"/>
    </source>
</evidence>
<protein>
    <recommendedName>
        <fullName evidence="12">Bms1-type G domain-containing protein</fullName>
    </recommendedName>
</protein>
<keyword evidence="4" id="KW-0547">Nucleotide-binding</keyword>
<feature type="region of interest" description="Disordered" evidence="11">
    <location>
        <begin position="1165"/>
        <end position="1219"/>
    </location>
</feature>
<dbReference type="GO" id="GO:0005525">
    <property type="term" value="F:GTP binding"/>
    <property type="evidence" value="ECO:0007669"/>
    <property type="project" value="UniProtKB-KW"/>
</dbReference>
<dbReference type="InterPro" id="IPR039761">
    <property type="entry name" value="Bms1/Tsr1"/>
</dbReference>
<feature type="compositionally biased region" description="Basic and acidic residues" evidence="11">
    <location>
        <begin position="431"/>
        <end position="446"/>
    </location>
</feature>
<keyword evidence="2" id="KW-0690">Ribosome biogenesis</keyword>
<feature type="region of interest" description="Disordered" evidence="11">
    <location>
        <begin position="431"/>
        <end position="469"/>
    </location>
</feature>
<dbReference type="Pfam" id="PF04950">
    <property type="entry name" value="RIBIOP_C"/>
    <property type="match status" value="1"/>
</dbReference>
<dbReference type="PROSITE" id="PS51714">
    <property type="entry name" value="G_BMS1"/>
    <property type="match status" value="1"/>
</dbReference>
<evidence type="ECO:0000256" key="1">
    <source>
        <dbReference type="ARBA" id="ARBA00004604"/>
    </source>
</evidence>
<feature type="compositionally biased region" description="Basic and acidic residues" evidence="11">
    <location>
        <begin position="1173"/>
        <end position="1219"/>
    </location>
</feature>
<keyword evidence="8" id="KW-0539">Nucleus</keyword>
<name>A0AAD3SVG4_NEPGR</name>
<comment type="catalytic activity">
    <reaction evidence="9">
        <text>GTP + H2O = GDP + phosphate + H(+)</text>
        <dbReference type="Rhea" id="RHEA:19669"/>
        <dbReference type="ChEBI" id="CHEBI:15377"/>
        <dbReference type="ChEBI" id="CHEBI:15378"/>
        <dbReference type="ChEBI" id="CHEBI:37565"/>
        <dbReference type="ChEBI" id="CHEBI:43474"/>
        <dbReference type="ChEBI" id="CHEBI:58189"/>
    </reaction>
    <physiologicalReaction direction="left-to-right" evidence="9">
        <dbReference type="Rhea" id="RHEA:19670"/>
    </physiologicalReaction>
</comment>
<gene>
    <name evidence="13" type="ORF">Nepgr_020506</name>
</gene>
<dbReference type="InterPro" id="IPR037875">
    <property type="entry name" value="Bms1_N"/>
</dbReference>
<dbReference type="GO" id="GO:0030686">
    <property type="term" value="C:90S preribosome"/>
    <property type="evidence" value="ECO:0007669"/>
    <property type="project" value="TreeGrafter"/>
</dbReference>
<accession>A0AAD3SVG4</accession>
<dbReference type="Gene3D" id="3.40.50.300">
    <property type="entry name" value="P-loop containing nucleotide triphosphate hydrolases"/>
    <property type="match status" value="1"/>
</dbReference>
<evidence type="ECO:0000256" key="4">
    <source>
        <dbReference type="ARBA" id="ARBA00022741"/>
    </source>
</evidence>
<dbReference type="InterPro" id="IPR007034">
    <property type="entry name" value="BMS1_TSR1_C"/>
</dbReference>
<feature type="region of interest" description="Disordered" evidence="11">
    <location>
        <begin position="1"/>
        <end position="49"/>
    </location>
</feature>
<dbReference type="GO" id="GO:0005654">
    <property type="term" value="C:nucleoplasm"/>
    <property type="evidence" value="ECO:0007669"/>
    <property type="project" value="UniProtKB-ARBA"/>
</dbReference>
<evidence type="ECO:0000256" key="8">
    <source>
        <dbReference type="ARBA" id="ARBA00023242"/>
    </source>
</evidence>
<dbReference type="GO" id="GO:0005524">
    <property type="term" value="F:ATP binding"/>
    <property type="evidence" value="ECO:0007669"/>
    <property type="project" value="UniProtKB-KW"/>
</dbReference>
<dbReference type="SMART" id="SM00785">
    <property type="entry name" value="AARP2CN"/>
    <property type="match status" value="1"/>
</dbReference>
<feature type="compositionally biased region" description="Basic and acidic residues" evidence="11">
    <location>
        <begin position="504"/>
        <end position="515"/>
    </location>
</feature>
<dbReference type="InterPro" id="IPR027417">
    <property type="entry name" value="P-loop_NTPase"/>
</dbReference>
<evidence type="ECO:0000256" key="5">
    <source>
        <dbReference type="ARBA" id="ARBA00022801"/>
    </source>
</evidence>
<feature type="compositionally biased region" description="Acidic residues" evidence="11">
    <location>
        <begin position="535"/>
        <end position="555"/>
    </location>
</feature>
<dbReference type="Pfam" id="PF08142">
    <property type="entry name" value="AARP2CN"/>
    <property type="match status" value="1"/>
</dbReference>
<feature type="region of interest" description="Disordered" evidence="11">
    <location>
        <begin position="618"/>
        <end position="645"/>
    </location>
</feature>
<evidence type="ECO:0000259" key="12">
    <source>
        <dbReference type="PROSITE" id="PS51714"/>
    </source>
</evidence>
<dbReference type="SUPFAM" id="SSF52540">
    <property type="entry name" value="P-loop containing nucleoside triphosphate hydrolases"/>
    <property type="match status" value="1"/>
</dbReference>
<evidence type="ECO:0000256" key="2">
    <source>
        <dbReference type="ARBA" id="ARBA00022517"/>
    </source>
</evidence>
<dbReference type="CDD" id="cd01882">
    <property type="entry name" value="BMS1"/>
    <property type="match status" value="1"/>
</dbReference>
<feature type="domain" description="Bms1-type G" evidence="12">
    <location>
        <begin position="81"/>
        <end position="245"/>
    </location>
</feature>
<keyword evidence="14" id="KW-1185">Reference proteome</keyword>
<comment type="similarity">
    <text evidence="10">Belongs to the TRAFAC class translation factor GTPase superfamily. Bms1-like GTPase family. BMS1 subfamily.</text>
</comment>
<dbReference type="PANTHER" id="PTHR12858">
    <property type="entry name" value="RIBOSOME BIOGENESIS PROTEIN"/>
    <property type="match status" value="1"/>
</dbReference>
<feature type="region of interest" description="Disordered" evidence="11">
    <location>
        <begin position="481"/>
        <end position="583"/>
    </location>
</feature>
<dbReference type="Proteomes" id="UP001279734">
    <property type="component" value="Unassembled WGS sequence"/>
</dbReference>
<sequence>MAVGNEEQSHKAHRSRQAGPSAKKGKSSKKKGNKSDAKNQNPKAFAFNSNVKAKRLQSRAVEKEQRRLHVPAIDRTTGDPAPYVVVVHGPSKVGKSLLIKCLVKHYTKHNLPEVRGPITIVSGKQRRLQFVECPNDIPGMIDCAKFADLVLLLIDGSYGFEMETFEFLNILQNHGFPRIMGVLTHLDKFKDVKKLKKTKKQLKHRFWTEIYDGAKLFYLSGLIHGKYPKREVHNLARFISVMKFPHLSWRTSHPYILVDRFEDVTSPERVQQNKKCDRNVILYGYLRGCNLKKGSKVHIAGVGDFSLTGITTLVDPCPLPSAAKKKGLRDKEKLFYAPMSGLGDLLYDKDAVYININDHFVQFSKTDDENGGLTQKGKDRDVGEALVRSLQNTKYSIDEKLEKSFINLFGGKLNISSESVDCVQNSSGGYEKIHEENTSDHYRYEDSETDESEENIGNPNNTDVSGASVKKKAVKEFATSKTQLNLSDDEQNDLSDEEVPSRNNLKEHIEIYDGRPRRRAISDMDVDYNDAKDSNDEDKDDDHGDDEDKDDDDDTGDKSYFGSNSSNREGHEGSLEEVEKGNASKWRDSLLERMTLRQHTNLAQLVYGTSKSVPDVSYSQEHIGDEESEDDDFFKPKGQGGKRKLTEGVDADNVNADDCSKFTNSSSLKDWKNEELIKMIRDRFVTGDWSKAARRSQLSKAGSGSDVSDSDNDDAVYGEFEDLETGETYKGHHTVTGNNDALHKEDDSIIEERRLKKLALHEEGNGETGEKFHRSRANESGFFEKMKEEVELQKQMNLAELNDLDEATRIDIEGFRTGNYVRLEIHAVPCEMVEYFDPCHPILVGGIGLGEENVGYMQVKIKRHRWHKKVLKTRDPIIVSMGWRRYQTIPVYAVEDNNGRLRMIKYTPEHLHCLAMFYGPLAPPKTGVVAFQNLSNYQASFRIMATAVVLEFNHAAHIVKKIKLVGYPCKIFKKTALIKDMFTSDLEIARFEGAAVKTVSGIRGQVKKAAKQEIGSEPRKKGGIPREGIARCTFEDKILMSDIVFLRAWTQVEIPRFFNPLTTALQPHEQTWQGMKTVAELRKEHNLPIPVNKDSLYKPIERKLRKFNPLVIPKSLQAALPFASKPKEIPSSRKPLLESQRAVVMERHEREVHKLIQHYQLLQKAKVEKRKHKDAEKRRALEAERAKEQQVSRKRQREERRERYREQEKLKKIRKASDA</sequence>